<protein>
    <submittedName>
        <fullName evidence="2">AzlD domain-containing protein</fullName>
    </submittedName>
</protein>
<reference evidence="2" key="1">
    <citation type="submission" date="2020-12" db="EMBL/GenBank/DDBJ databases">
        <title>M. sibirica DSM 26468T genome.</title>
        <authorList>
            <person name="Thieme N."/>
            <person name="Rettenmaier R."/>
            <person name="Zverlov V."/>
            <person name="Liebl W."/>
        </authorList>
    </citation>
    <scope>NUCLEOTIDE SEQUENCE</scope>
    <source>
        <strain evidence="2">DSM 26468</strain>
    </source>
</reference>
<feature type="transmembrane region" description="Helical" evidence="1">
    <location>
        <begin position="6"/>
        <end position="30"/>
    </location>
</feature>
<dbReference type="Proteomes" id="UP000623269">
    <property type="component" value="Unassembled WGS sequence"/>
</dbReference>
<gene>
    <name evidence="2" type="ORF">I5677_13300</name>
</gene>
<evidence type="ECO:0000256" key="1">
    <source>
        <dbReference type="SAM" id="Phobius"/>
    </source>
</evidence>
<organism evidence="2 3">
    <name type="scientific">Mobilitalea sibirica</name>
    <dbReference type="NCBI Taxonomy" id="1462919"/>
    <lineage>
        <taxon>Bacteria</taxon>
        <taxon>Bacillati</taxon>
        <taxon>Bacillota</taxon>
        <taxon>Clostridia</taxon>
        <taxon>Lachnospirales</taxon>
        <taxon>Lachnospiraceae</taxon>
        <taxon>Mobilitalea</taxon>
    </lineage>
</organism>
<evidence type="ECO:0000313" key="3">
    <source>
        <dbReference type="Proteomes" id="UP000623269"/>
    </source>
</evidence>
<dbReference type="EMBL" id="JAEAGR010000015">
    <property type="protein sequence ID" value="MBH1941873.1"/>
    <property type="molecule type" value="Genomic_DNA"/>
</dbReference>
<keyword evidence="1" id="KW-0812">Transmembrane</keyword>
<keyword evidence="1" id="KW-0472">Membrane</keyword>
<dbReference type="AlphaFoldDB" id="A0A8J7L357"/>
<dbReference type="InterPro" id="IPR008407">
    <property type="entry name" value="Brnchd-chn_aa_trnsp_AzlD"/>
</dbReference>
<name>A0A8J7L357_9FIRM</name>
<keyword evidence="1" id="KW-1133">Transmembrane helix</keyword>
<sequence length="111" mass="12517">MTYSSGQLLLFFGLIALGTLITRALPFLLFPEKKEIPKYIKYLADILPFTIIGLLVVYCLKDVTLNRTPYALPEFISILAIIVLHLWKKNTLLSIGGGSLLYMLLVQNIFV</sequence>
<dbReference type="Pfam" id="PF05437">
    <property type="entry name" value="AzlD"/>
    <property type="match status" value="1"/>
</dbReference>
<comment type="caution">
    <text evidence="2">The sequence shown here is derived from an EMBL/GenBank/DDBJ whole genome shotgun (WGS) entry which is preliminary data.</text>
</comment>
<keyword evidence="3" id="KW-1185">Reference proteome</keyword>
<feature type="transmembrane region" description="Helical" evidence="1">
    <location>
        <begin position="42"/>
        <end position="58"/>
    </location>
</feature>
<feature type="transmembrane region" description="Helical" evidence="1">
    <location>
        <begin position="92"/>
        <end position="110"/>
    </location>
</feature>
<evidence type="ECO:0000313" key="2">
    <source>
        <dbReference type="EMBL" id="MBH1941873.1"/>
    </source>
</evidence>
<accession>A0A8J7L357</accession>
<proteinExistence type="predicted"/>
<feature type="transmembrane region" description="Helical" evidence="1">
    <location>
        <begin position="70"/>
        <end position="87"/>
    </location>
</feature>
<dbReference type="RefSeq" id="WP_197662122.1">
    <property type="nucleotide sequence ID" value="NZ_JAEAGR010000015.1"/>
</dbReference>
<dbReference type="PIRSF" id="PIRSF003203">
    <property type="entry name" value="AzlD"/>
    <property type="match status" value="1"/>
</dbReference>